<dbReference type="GO" id="GO:0003677">
    <property type="term" value="F:DNA binding"/>
    <property type="evidence" value="ECO:0007669"/>
    <property type="project" value="UniProtKB-KW"/>
</dbReference>
<reference evidence="9 10" key="1">
    <citation type="submission" date="2016-08" db="EMBL/GenBank/DDBJ databases">
        <authorList>
            <person name="Seilhamer J.J."/>
        </authorList>
    </citation>
    <scope>NUCLEOTIDE SEQUENCE [LARGE SCALE GENOMIC DNA]</scope>
    <source>
        <strain evidence="9">ING2-E5A</strain>
    </source>
</reference>
<dbReference type="GO" id="GO:0009007">
    <property type="term" value="F:site-specific DNA-methyltransferase (adenine-specific) activity"/>
    <property type="evidence" value="ECO:0007669"/>
    <property type="project" value="UniProtKB-EC"/>
</dbReference>
<keyword evidence="6" id="KW-0238">DNA-binding</keyword>
<evidence type="ECO:0000313" key="10">
    <source>
        <dbReference type="Proteomes" id="UP000178485"/>
    </source>
</evidence>
<feature type="domain" description="Type II methyltransferase M.TaqI-like" evidence="8">
    <location>
        <begin position="87"/>
        <end position="261"/>
    </location>
</feature>
<keyword evidence="2 9" id="KW-0489">Methyltransferase</keyword>
<dbReference type="KEGG" id="pmuc:ING2E5A_0569"/>
<evidence type="ECO:0000256" key="5">
    <source>
        <dbReference type="ARBA" id="ARBA00022747"/>
    </source>
</evidence>
<evidence type="ECO:0000256" key="2">
    <source>
        <dbReference type="ARBA" id="ARBA00022603"/>
    </source>
</evidence>
<name>A0A1G4G4E0_9BACT</name>
<evidence type="ECO:0000256" key="3">
    <source>
        <dbReference type="ARBA" id="ARBA00022679"/>
    </source>
</evidence>
<dbReference type="PRINTS" id="PR00507">
    <property type="entry name" value="N12N6MTFRASE"/>
</dbReference>
<organism evidence="9 10">
    <name type="scientific">Petrimonas mucosa</name>
    <dbReference type="NCBI Taxonomy" id="1642646"/>
    <lineage>
        <taxon>Bacteria</taxon>
        <taxon>Pseudomonadati</taxon>
        <taxon>Bacteroidota</taxon>
        <taxon>Bacteroidia</taxon>
        <taxon>Bacteroidales</taxon>
        <taxon>Dysgonomonadaceae</taxon>
        <taxon>Petrimonas</taxon>
    </lineage>
</organism>
<dbReference type="AlphaFoldDB" id="A0A1G4G4E0"/>
<dbReference type="Gene3D" id="3.40.50.150">
    <property type="entry name" value="Vaccinia Virus protein VP39"/>
    <property type="match status" value="1"/>
</dbReference>
<keyword evidence="5" id="KW-0680">Restriction system</keyword>
<dbReference type="PROSITE" id="PS00092">
    <property type="entry name" value="N6_MTASE"/>
    <property type="match status" value="1"/>
</dbReference>
<proteinExistence type="predicted"/>
<dbReference type="Pfam" id="PF07669">
    <property type="entry name" value="Eco57I"/>
    <property type="match status" value="1"/>
</dbReference>
<evidence type="ECO:0000256" key="6">
    <source>
        <dbReference type="ARBA" id="ARBA00023125"/>
    </source>
</evidence>
<dbReference type="Proteomes" id="UP000178485">
    <property type="component" value="Chromosome i"/>
</dbReference>
<evidence type="ECO:0000313" key="9">
    <source>
        <dbReference type="EMBL" id="SCM55784.1"/>
    </source>
</evidence>
<dbReference type="PANTHER" id="PTHR33841">
    <property type="entry name" value="DNA METHYLTRANSFERASE YEEA-RELATED"/>
    <property type="match status" value="1"/>
</dbReference>
<accession>A0A1G4G4E0</accession>
<evidence type="ECO:0000259" key="8">
    <source>
        <dbReference type="Pfam" id="PF07669"/>
    </source>
</evidence>
<dbReference type="REBASE" id="162534">
    <property type="entry name" value="M2.PmuE5AORF567P"/>
</dbReference>
<evidence type="ECO:0000256" key="4">
    <source>
        <dbReference type="ARBA" id="ARBA00022691"/>
    </source>
</evidence>
<dbReference type="EC" id="2.1.1.72" evidence="1"/>
<dbReference type="InterPro" id="IPR029063">
    <property type="entry name" value="SAM-dependent_MTases_sf"/>
</dbReference>
<dbReference type="SUPFAM" id="SSF53335">
    <property type="entry name" value="S-adenosyl-L-methionine-dependent methyltransferases"/>
    <property type="match status" value="1"/>
</dbReference>
<dbReference type="STRING" id="1642646.ING2E5A_0569"/>
<dbReference type="InterPro" id="IPR050953">
    <property type="entry name" value="N4_N6_ade-DNA_methylase"/>
</dbReference>
<keyword evidence="10" id="KW-1185">Reference proteome</keyword>
<protein>
    <recommendedName>
        <fullName evidence="1">site-specific DNA-methyltransferase (adenine-specific)</fullName>
        <ecNumber evidence="1">2.1.1.72</ecNumber>
    </recommendedName>
</protein>
<keyword evidence="4" id="KW-0949">S-adenosyl-L-methionine</keyword>
<comment type="catalytic activity">
    <reaction evidence="7">
        <text>a 2'-deoxyadenosine in DNA + S-adenosyl-L-methionine = an N(6)-methyl-2'-deoxyadenosine in DNA + S-adenosyl-L-homocysteine + H(+)</text>
        <dbReference type="Rhea" id="RHEA:15197"/>
        <dbReference type="Rhea" id="RHEA-COMP:12418"/>
        <dbReference type="Rhea" id="RHEA-COMP:12419"/>
        <dbReference type="ChEBI" id="CHEBI:15378"/>
        <dbReference type="ChEBI" id="CHEBI:57856"/>
        <dbReference type="ChEBI" id="CHEBI:59789"/>
        <dbReference type="ChEBI" id="CHEBI:90615"/>
        <dbReference type="ChEBI" id="CHEBI:90616"/>
        <dbReference type="EC" id="2.1.1.72"/>
    </reaction>
</comment>
<dbReference type="EMBL" id="LT608328">
    <property type="protein sequence ID" value="SCM55784.1"/>
    <property type="molecule type" value="Genomic_DNA"/>
</dbReference>
<dbReference type="RefSeq" id="WP_071136084.1">
    <property type="nucleotide sequence ID" value="NZ_LT608328.1"/>
</dbReference>
<dbReference type="GO" id="GO:0009307">
    <property type="term" value="P:DNA restriction-modification system"/>
    <property type="evidence" value="ECO:0007669"/>
    <property type="project" value="UniProtKB-KW"/>
</dbReference>
<dbReference type="InterPro" id="IPR002052">
    <property type="entry name" value="DNA_methylase_N6_adenine_CS"/>
</dbReference>
<dbReference type="PANTHER" id="PTHR33841:SF6">
    <property type="entry name" value="TYPE II METHYLTRANSFERASE M.HINDII"/>
    <property type="match status" value="1"/>
</dbReference>
<gene>
    <name evidence="9" type="ORF">ING2E5A_0569</name>
</gene>
<sequence>MIQTNYNPDVLSCLANLSNDEVFTPPGLVNDILDLLPAELWSNPNAKFLDPVSKSGVFLREMAKRLMHGLETQIPDKQERINHIFSKQLYGIAITELTSLLSRRSVYCSKTANGKYSICETFDNEQGNIYYERMQHTWQNGKCTYCGASQEVYDREDALETYAYNFIHTDKPEKIFNMKFDVIVGNPPYQMSDGGGRDSGAISLYHKFIEQAKKLNPRYLSMIVPARWYSGGKGLDEFRDEMLKDKRLAQIHDFPETSDCFPGLNIRGGVCYFLWDREHKGDCTITNYKNGTILSTSKRPLLEPKSDVFVRYNEAIDILRKVKKFNEKTFDETVSARKPFGLDSNFSGFKKSKTDKHNILLYRFGDNGFVSEEQVIKNKHWVNEIKVLVSKASPGGDSYPHQIISKPIVADKMSCCTETYLVVGIYKNKKIAENVAKYMHTRFFRFMMSLIKNTQNISRGVFAFVPIQDFNEEWTDEKLFAKYGITASEIKFIDTLIRPME</sequence>
<evidence type="ECO:0000256" key="7">
    <source>
        <dbReference type="ARBA" id="ARBA00047942"/>
    </source>
</evidence>
<keyword evidence="3 9" id="KW-0808">Transferase</keyword>
<dbReference type="GO" id="GO:0032259">
    <property type="term" value="P:methylation"/>
    <property type="evidence" value="ECO:0007669"/>
    <property type="project" value="UniProtKB-KW"/>
</dbReference>
<dbReference type="InterPro" id="IPR011639">
    <property type="entry name" value="MethylTrfase_TaqI-like_dom"/>
</dbReference>
<evidence type="ECO:0000256" key="1">
    <source>
        <dbReference type="ARBA" id="ARBA00011900"/>
    </source>
</evidence>